<accession>A0ABR6GWK2</accession>
<dbReference type="InterPro" id="IPR044922">
    <property type="entry name" value="DUF2063_N_sf"/>
</dbReference>
<keyword evidence="3" id="KW-1185">Reference proteome</keyword>
<evidence type="ECO:0000313" key="3">
    <source>
        <dbReference type="Proteomes" id="UP000574369"/>
    </source>
</evidence>
<feature type="domain" description="Putative DNA-binding" evidence="1">
    <location>
        <begin position="10"/>
        <end position="96"/>
    </location>
</feature>
<evidence type="ECO:0000259" key="1">
    <source>
        <dbReference type="Pfam" id="PF09836"/>
    </source>
</evidence>
<organism evidence="2 3">
    <name type="scientific">Roseateles terrae</name>
    <dbReference type="NCBI Taxonomy" id="431060"/>
    <lineage>
        <taxon>Bacteria</taxon>
        <taxon>Pseudomonadati</taxon>
        <taxon>Pseudomonadota</taxon>
        <taxon>Betaproteobacteria</taxon>
        <taxon>Burkholderiales</taxon>
        <taxon>Sphaerotilaceae</taxon>
        <taxon>Roseateles</taxon>
    </lineage>
</organism>
<gene>
    <name evidence="2" type="ORF">FHS28_003912</name>
</gene>
<dbReference type="InterPro" id="IPR018640">
    <property type="entry name" value="DUF2063"/>
</dbReference>
<dbReference type="RefSeq" id="WP_088454724.1">
    <property type="nucleotide sequence ID" value="NZ_JACHXO010000008.1"/>
</dbReference>
<dbReference type="Proteomes" id="UP000574369">
    <property type="component" value="Unassembled WGS sequence"/>
</dbReference>
<dbReference type="Pfam" id="PF09836">
    <property type="entry name" value="DUF2063"/>
    <property type="match status" value="1"/>
</dbReference>
<reference evidence="2 3" key="1">
    <citation type="submission" date="2020-08" db="EMBL/GenBank/DDBJ databases">
        <title>Genomic Encyclopedia of Type Strains, Phase III (KMG-III): the genomes of soil and plant-associated and newly described type strains.</title>
        <authorList>
            <person name="Whitman W."/>
        </authorList>
    </citation>
    <scope>NUCLEOTIDE SEQUENCE [LARGE SCALE GENOMIC DNA]</scope>
    <source>
        <strain evidence="2 3">CECT 7247</strain>
    </source>
</reference>
<evidence type="ECO:0000313" key="2">
    <source>
        <dbReference type="EMBL" id="MBB3196490.1"/>
    </source>
</evidence>
<protein>
    <recommendedName>
        <fullName evidence="1">Putative DNA-binding domain-containing protein</fullName>
    </recommendedName>
</protein>
<proteinExistence type="predicted"/>
<dbReference type="EMBL" id="JACHXO010000008">
    <property type="protein sequence ID" value="MBB3196490.1"/>
    <property type="molecule type" value="Genomic_DNA"/>
</dbReference>
<dbReference type="Gene3D" id="1.10.150.690">
    <property type="entry name" value="DUF2063"/>
    <property type="match status" value="1"/>
</dbReference>
<comment type="caution">
    <text evidence="2">The sequence shown here is derived from an EMBL/GenBank/DDBJ whole genome shotgun (WGS) entry which is preliminary data.</text>
</comment>
<sequence length="256" mass="26971">MPTDFAAPLASGLLDPAAPPPGIVLNAEGASVAKRYNVYRNNVTVSLIAAVAAIYPAVQRIVGEDFFRAMARAHVRETPPSSPLLFDYGRAFPAFIAAYPYAAEMPWLADVARIERAWLDAYHAADAPALAADDLAALPAQALPDLQLRAHPAAQVVRSAYPAVSIFAINRHEGPVSPLTTRDAQIALVTRPADEVIVTHLPDEAAPFLQALLDGQPLASAAEAALSANPSFDLTTHLAALIEAGVFASLPEETVA</sequence>
<name>A0ABR6GWK2_9BURK</name>